<dbReference type="Proteomes" id="UP000249061">
    <property type="component" value="Unassembled WGS sequence"/>
</dbReference>
<accession>A0A2W5UZ33</accession>
<proteinExistence type="predicted"/>
<evidence type="ECO:0000256" key="1">
    <source>
        <dbReference type="SAM" id="Phobius"/>
    </source>
</evidence>
<keyword evidence="1" id="KW-0812">Transmembrane</keyword>
<sequence length="141" mass="15097">MRRIAAHVPRVLLGLIFTAFGAAGLLHLMPEQPLPEGIAGIYVQALGGTYLFTLVKLTEVVAGLMVLSNRLTALGAVLLAPIVVNIFAFHALVMKDNLALPIVLVVLLGVVAWQNRELYRPLFASKKKNSEAQSTGALQTA</sequence>
<gene>
    <name evidence="2" type="ORF">DI536_10400</name>
</gene>
<name>A0A2W5UZ33_9BACT</name>
<protein>
    <submittedName>
        <fullName evidence="2">DoxX family protein</fullName>
    </submittedName>
</protein>
<comment type="caution">
    <text evidence="2">The sequence shown here is derived from an EMBL/GenBank/DDBJ whole genome shotgun (WGS) entry which is preliminary data.</text>
</comment>
<feature type="transmembrane region" description="Helical" evidence="1">
    <location>
        <begin position="12"/>
        <end position="29"/>
    </location>
</feature>
<evidence type="ECO:0000313" key="3">
    <source>
        <dbReference type="Proteomes" id="UP000249061"/>
    </source>
</evidence>
<dbReference type="EMBL" id="QFQP01000007">
    <property type="protein sequence ID" value="PZR14458.1"/>
    <property type="molecule type" value="Genomic_DNA"/>
</dbReference>
<evidence type="ECO:0000313" key="2">
    <source>
        <dbReference type="EMBL" id="PZR14458.1"/>
    </source>
</evidence>
<keyword evidence="1" id="KW-0472">Membrane</keyword>
<dbReference type="AlphaFoldDB" id="A0A2W5UZ33"/>
<reference evidence="2 3" key="1">
    <citation type="submission" date="2017-08" db="EMBL/GenBank/DDBJ databases">
        <title>Infants hospitalized years apart are colonized by the same room-sourced microbial strains.</title>
        <authorList>
            <person name="Brooks B."/>
            <person name="Olm M.R."/>
            <person name="Firek B.A."/>
            <person name="Baker R."/>
            <person name="Thomas B.C."/>
            <person name="Morowitz M.J."/>
            <person name="Banfield J.F."/>
        </authorList>
    </citation>
    <scope>NUCLEOTIDE SEQUENCE [LARGE SCALE GENOMIC DNA]</scope>
    <source>
        <strain evidence="2">S2_003_000_R2_14</strain>
    </source>
</reference>
<keyword evidence="1" id="KW-1133">Transmembrane helix</keyword>
<organism evidence="2 3">
    <name type="scientific">Archangium gephyra</name>
    <dbReference type="NCBI Taxonomy" id="48"/>
    <lineage>
        <taxon>Bacteria</taxon>
        <taxon>Pseudomonadati</taxon>
        <taxon>Myxococcota</taxon>
        <taxon>Myxococcia</taxon>
        <taxon>Myxococcales</taxon>
        <taxon>Cystobacterineae</taxon>
        <taxon>Archangiaceae</taxon>
        <taxon>Archangium</taxon>
    </lineage>
</organism>
<feature type="transmembrane region" description="Helical" evidence="1">
    <location>
        <begin position="41"/>
        <end position="64"/>
    </location>
</feature>
<feature type="transmembrane region" description="Helical" evidence="1">
    <location>
        <begin position="98"/>
        <end position="115"/>
    </location>
</feature>
<feature type="transmembrane region" description="Helical" evidence="1">
    <location>
        <begin position="71"/>
        <end position="92"/>
    </location>
</feature>